<dbReference type="Pfam" id="PF01694">
    <property type="entry name" value="Rhomboid"/>
    <property type="match status" value="1"/>
</dbReference>
<evidence type="ECO:0000256" key="4">
    <source>
        <dbReference type="ARBA" id="ARBA00022801"/>
    </source>
</evidence>
<evidence type="ECO:0000313" key="12">
    <source>
        <dbReference type="Proteomes" id="UP000078446"/>
    </source>
</evidence>
<gene>
    <name evidence="10" type="ORF">AO382_0231</name>
    <name evidence="9" type="ORF">AO384_1518</name>
</gene>
<evidence type="ECO:0000256" key="2">
    <source>
        <dbReference type="ARBA" id="ARBA00009045"/>
    </source>
</evidence>
<evidence type="ECO:0000256" key="1">
    <source>
        <dbReference type="ARBA" id="ARBA00004141"/>
    </source>
</evidence>
<dbReference type="OrthoDB" id="9778341at2"/>
<evidence type="ECO:0000259" key="8">
    <source>
        <dbReference type="Pfam" id="PF01694"/>
    </source>
</evidence>
<feature type="domain" description="Peptidase S54 rhomboid" evidence="8">
    <location>
        <begin position="56"/>
        <end position="200"/>
    </location>
</feature>
<comment type="subcellular location">
    <subcellularLocation>
        <location evidence="1">Membrane</location>
        <topology evidence="1">Multi-pass membrane protein</topology>
    </subcellularLocation>
</comment>
<dbReference type="GO" id="GO:0006508">
    <property type="term" value="P:proteolysis"/>
    <property type="evidence" value="ECO:0007669"/>
    <property type="project" value="UniProtKB-KW"/>
</dbReference>
<feature type="transmembrane region" description="Helical" evidence="7">
    <location>
        <begin position="161"/>
        <end position="176"/>
    </location>
</feature>
<evidence type="ECO:0000256" key="3">
    <source>
        <dbReference type="ARBA" id="ARBA00022692"/>
    </source>
</evidence>
<dbReference type="PANTHER" id="PTHR43731">
    <property type="entry name" value="RHOMBOID PROTEASE"/>
    <property type="match status" value="1"/>
</dbReference>
<comment type="similarity">
    <text evidence="2">Belongs to the peptidase S54 family.</text>
</comment>
<evidence type="ECO:0000256" key="7">
    <source>
        <dbReference type="SAM" id="Phobius"/>
    </source>
</evidence>
<sequence>MNFSTFWQNAPLSFVLILSFIGLAIVQFLMGVDIDTPSTRDLLRFGANFMPLSMTSEPWRLISSGFLHIGVLHLLFNSFAMYYFGQVTEIVIGSTYFGVLFILAVVGGNLLGDYLAWQAVFLGTPPPISAGASGGIMGLGAFLFSLALLRAPIGFKLNTKNLGFVMAINLLMGFAVDGVDNAGHIGGALVGFIIGVIYSRALSRGRRADRVLNGAMVAIVALFMVIWYWLHWQIMAVIG</sequence>
<dbReference type="SUPFAM" id="SSF144091">
    <property type="entry name" value="Rhomboid-like"/>
    <property type="match status" value="1"/>
</dbReference>
<reference evidence="11 12" key="1">
    <citation type="journal article" date="2016" name="Genome Biol. Evol.">
        <title>Comparative Genomic Analyses of the Moraxella catarrhalis Serosensitive and Seroresistant Lineages Demonstrate Their Independent Evolution.</title>
        <authorList>
            <person name="Earl J.P."/>
            <person name="de Vries S.P."/>
            <person name="Ahmed A."/>
            <person name="Powell E."/>
            <person name="Schultz M.P."/>
            <person name="Hermans P.W."/>
            <person name="Hill D.J."/>
            <person name="Zhou Z."/>
            <person name="Constantinidou C.I."/>
            <person name="Hu F.Z."/>
            <person name="Bootsma H.J."/>
            <person name="Ehrlich G.D."/>
        </authorList>
    </citation>
    <scope>NUCLEOTIDE SEQUENCE [LARGE SCALE GENOMIC DNA]</scope>
    <source>
        <strain evidence="9 11">Z7542</strain>
        <strain evidence="10 12">Z7574</strain>
    </source>
</reference>
<dbReference type="InterPro" id="IPR035952">
    <property type="entry name" value="Rhomboid-like_sf"/>
</dbReference>
<dbReference type="InterPro" id="IPR050925">
    <property type="entry name" value="Rhomboid_protease_S54"/>
</dbReference>
<feature type="transmembrane region" description="Helical" evidence="7">
    <location>
        <begin position="182"/>
        <end position="199"/>
    </location>
</feature>
<feature type="transmembrane region" description="Helical" evidence="7">
    <location>
        <begin position="61"/>
        <end position="84"/>
    </location>
</feature>
<evidence type="ECO:0000256" key="5">
    <source>
        <dbReference type="ARBA" id="ARBA00022989"/>
    </source>
</evidence>
<dbReference type="RefSeq" id="WP_064611965.1">
    <property type="nucleotide sequence ID" value="NZ_LXHB01000141.1"/>
</dbReference>
<dbReference type="Proteomes" id="UP000078228">
    <property type="component" value="Unassembled WGS sequence"/>
</dbReference>
<evidence type="ECO:0000313" key="9">
    <source>
        <dbReference type="EMBL" id="OAU95327.1"/>
    </source>
</evidence>
<dbReference type="GO" id="GO:0016020">
    <property type="term" value="C:membrane"/>
    <property type="evidence" value="ECO:0007669"/>
    <property type="project" value="UniProtKB-SubCell"/>
</dbReference>
<proteinExistence type="inferred from homology"/>
<keyword evidence="6 7" id="KW-0472">Membrane</keyword>
<dbReference type="Gene3D" id="1.20.1540.10">
    <property type="entry name" value="Rhomboid-like"/>
    <property type="match status" value="1"/>
</dbReference>
<feature type="transmembrane region" description="Helical" evidence="7">
    <location>
        <begin position="128"/>
        <end position="149"/>
    </location>
</feature>
<accession>A0A198V075</accession>
<evidence type="ECO:0000313" key="10">
    <source>
        <dbReference type="EMBL" id="OAV01865.1"/>
    </source>
</evidence>
<dbReference type="AlphaFoldDB" id="A0A198V075"/>
<comment type="caution">
    <text evidence="9">The sequence shown here is derived from an EMBL/GenBank/DDBJ whole genome shotgun (WGS) entry which is preliminary data.</text>
</comment>
<evidence type="ECO:0000313" key="11">
    <source>
        <dbReference type="Proteomes" id="UP000078228"/>
    </source>
</evidence>
<dbReference type="PANTHER" id="PTHR43731:SF14">
    <property type="entry name" value="PRESENILIN-ASSOCIATED RHOMBOID-LIKE PROTEIN, MITOCHONDRIAL"/>
    <property type="match status" value="1"/>
</dbReference>
<feature type="transmembrane region" description="Helical" evidence="7">
    <location>
        <begin position="96"/>
        <end position="116"/>
    </location>
</feature>
<name>A0A198V075_MORCA</name>
<keyword evidence="9" id="KW-0645">Protease</keyword>
<keyword evidence="5 7" id="KW-1133">Transmembrane helix</keyword>
<keyword evidence="4" id="KW-0378">Hydrolase</keyword>
<organism evidence="9 11">
    <name type="scientific">Moraxella catarrhalis</name>
    <name type="common">Branhamella catarrhalis</name>
    <dbReference type="NCBI Taxonomy" id="480"/>
    <lineage>
        <taxon>Bacteria</taxon>
        <taxon>Pseudomonadati</taxon>
        <taxon>Pseudomonadota</taxon>
        <taxon>Gammaproteobacteria</taxon>
        <taxon>Moraxellales</taxon>
        <taxon>Moraxellaceae</taxon>
        <taxon>Moraxella</taxon>
    </lineage>
</organism>
<dbReference type="InterPro" id="IPR022764">
    <property type="entry name" value="Peptidase_S54_rhomboid_dom"/>
</dbReference>
<dbReference type="EMBL" id="LXHE01000002">
    <property type="protein sequence ID" value="OAV01865.1"/>
    <property type="molecule type" value="Genomic_DNA"/>
</dbReference>
<feature type="transmembrane region" description="Helical" evidence="7">
    <location>
        <begin position="211"/>
        <end position="230"/>
    </location>
</feature>
<dbReference type="EMBL" id="LXHC01000024">
    <property type="protein sequence ID" value="OAU95327.1"/>
    <property type="molecule type" value="Genomic_DNA"/>
</dbReference>
<keyword evidence="11" id="KW-1185">Reference proteome</keyword>
<protein>
    <submittedName>
        <fullName evidence="9">Rhomboid family serine protease</fullName>
    </submittedName>
</protein>
<dbReference type="PATRIC" id="fig|480.236.peg.1451"/>
<dbReference type="Proteomes" id="UP000078446">
    <property type="component" value="Unassembled WGS sequence"/>
</dbReference>
<keyword evidence="3 7" id="KW-0812">Transmembrane</keyword>
<feature type="transmembrane region" description="Helical" evidence="7">
    <location>
        <begin position="12"/>
        <end position="32"/>
    </location>
</feature>
<evidence type="ECO:0000256" key="6">
    <source>
        <dbReference type="ARBA" id="ARBA00023136"/>
    </source>
</evidence>
<dbReference type="GO" id="GO:0004252">
    <property type="term" value="F:serine-type endopeptidase activity"/>
    <property type="evidence" value="ECO:0007669"/>
    <property type="project" value="InterPro"/>
</dbReference>